<dbReference type="CDD" id="cd02503">
    <property type="entry name" value="MobA"/>
    <property type="match status" value="1"/>
</dbReference>
<keyword evidence="4 8" id="KW-0547">Nucleotide-binding</keyword>
<feature type="binding site" evidence="8">
    <location>
        <position position="67"/>
    </location>
    <ligand>
        <name>GTP</name>
        <dbReference type="ChEBI" id="CHEBI:37565"/>
    </ligand>
</feature>
<evidence type="ECO:0000259" key="9">
    <source>
        <dbReference type="Pfam" id="PF12804"/>
    </source>
</evidence>
<keyword evidence="2 8" id="KW-0808">Transferase</keyword>
<comment type="function">
    <text evidence="8">Transfers a GMP moiety from GTP to Mo-molybdopterin (Mo-MPT) cofactor (Moco or molybdenum cofactor) to form Mo-molybdopterin guanine dinucleotide (Mo-MGD) cofactor.</text>
</comment>
<evidence type="ECO:0000256" key="3">
    <source>
        <dbReference type="ARBA" id="ARBA00022723"/>
    </source>
</evidence>
<dbReference type="GO" id="GO:0005525">
    <property type="term" value="F:GTP binding"/>
    <property type="evidence" value="ECO:0007669"/>
    <property type="project" value="UniProtKB-UniRule"/>
</dbReference>
<dbReference type="SUPFAM" id="SSF53448">
    <property type="entry name" value="Nucleotide-diphospho-sugar transferases"/>
    <property type="match status" value="1"/>
</dbReference>
<protein>
    <recommendedName>
        <fullName evidence="8">Molybdenum cofactor guanylyltransferase</fullName>
        <shortName evidence="8">MoCo guanylyltransferase</shortName>
        <ecNumber evidence="8">2.7.7.77</ecNumber>
    </recommendedName>
    <alternativeName>
        <fullName evidence="8">GTP:molybdopterin guanylyltransferase</fullName>
    </alternativeName>
    <alternativeName>
        <fullName evidence="8">Mo-MPT guanylyltransferase</fullName>
    </alternativeName>
    <alternativeName>
        <fullName evidence="8">Molybdopterin guanylyltransferase</fullName>
    </alternativeName>
    <alternativeName>
        <fullName evidence="8">Molybdopterin-guanine dinucleotide synthase</fullName>
        <shortName evidence="8">MGD synthase</shortName>
    </alternativeName>
</protein>
<keyword evidence="10" id="KW-0548">Nucleotidyltransferase</keyword>
<evidence type="ECO:0000313" key="10">
    <source>
        <dbReference type="EMBL" id="SLN16964.1"/>
    </source>
</evidence>
<proteinExistence type="inferred from homology"/>
<dbReference type="AlphaFoldDB" id="A0A1X6YCI7"/>
<dbReference type="GO" id="GO:1902758">
    <property type="term" value="P:bis(molybdopterin guanine dinucleotide)molybdenum biosynthetic process"/>
    <property type="evidence" value="ECO:0007669"/>
    <property type="project" value="TreeGrafter"/>
</dbReference>
<feature type="binding site" evidence="8">
    <location>
        <begin position="8"/>
        <end position="10"/>
    </location>
    <ligand>
        <name>GTP</name>
        <dbReference type="ChEBI" id="CHEBI:37565"/>
    </ligand>
</feature>
<comment type="catalytic activity">
    <reaction evidence="8">
        <text>Mo-molybdopterin + GTP + H(+) = Mo-molybdopterin guanine dinucleotide + diphosphate</text>
        <dbReference type="Rhea" id="RHEA:34243"/>
        <dbReference type="ChEBI" id="CHEBI:15378"/>
        <dbReference type="ChEBI" id="CHEBI:33019"/>
        <dbReference type="ChEBI" id="CHEBI:37565"/>
        <dbReference type="ChEBI" id="CHEBI:71302"/>
        <dbReference type="ChEBI" id="CHEBI:71310"/>
        <dbReference type="EC" id="2.7.7.77"/>
    </reaction>
</comment>
<dbReference type="InterPro" id="IPR029044">
    <property type="entry name" value="Nucleotide-diphossugar_trans"/>
</dbReference>
<dbReference type="OrthoDB" id="9788394at2"/>
<evidence type="ECO:0000256" key="5">
    <source>
        <dbReference type="ARBA" id="ARBA00022842"/>
    </source>
</evidence>
<name>A0A1X6YCI7_9RHOB</name>
<dbReference type="RefSeq" id="WP_085886408.1">
    <property type="nucleotide sequence ID" value="NZ_FWFN01000001.1"/>
</dbReference>
<dbReference type="Gene3D" id="3.90.550.10">
    <property type="entry name" value="Spore Coat Polysaccharide Biosynthesis Protein SpsA, Chain A"/>
    <property type="match status" value="1"/>
</dbReference>
<keyword evidence="6 8" id="KW-0342">GTP-binding</keyword>
<dbReference type="GO" id="GO:0061603">
    <property type="term" value="F:molybdenum cofactor guanylyltransferase activity"/>
    <property type="evidence" value="ECO:0007669"/>
    <property type="project" value="UniProtKB-EC"/>
</dbReference>
<organism evidence="10 11">
    <name type="scientific">Pseudooceanicola marinus</name>
    <dbReference type="NCBI Taxonomy" id="396013"/>
    <lineage>
        <taxon>Bacteria</taxon>
        <taxon>Pseudomonadati</taxon>
        <taxon>Pseudomonadota</taxon>
        <taxon>Alphaproteobacteria</taxon>
        <taxon>Rhodobacterales</taxon>
        <taxon>Paracoccaceae</taxon>
        <taxon>Pseudooceanicola</taxon>
    </lineage>
</organism>
<reference evidence="10 11" key="1">
    <citation type="submission" date="2017-03" db="EMBL/GenBank/DDBJ databases">
        <authorList>
            <person name="Afonso C.L."/>
            <person name="Miller P.J."/>
            <person name="Scott M.A."/>
            <person name="Spackman E."/>
            <person name="Goraichik I."/>
            <person name="Dimitrov K.M."/>
            <person name="Suarez D.L."/>
            <person name="Swayne D.E."/>
        </authorList>
    </citation>
    <scope>NUCLEOTIDE SEQUENCE [LARGE SCALE GENOMIC DNA]</scope>
    <source>
        <strain evidence="10 11">CECT 7751</strain>
    </source>
</reference>
<dbReference type="Pfam" id="PF12804">
    <property type="entry name" value="NTP_transf_3"/>
    <property type="match status" value="1"/>
</dbReference>
<feature type="domain" description="MobA-like NTP transferase" evidence="9">
    <location>
        <begin position="5"/>
        <end position="168"/>
    </location>
</feature>
<evidence type="ECO:0000256" key="4">
    <source>
        <dbReference type="ARBA" id="ARBA00022741"/>
    </source>
</evidence>
<evidence type="ECO:0000256" key="7">
    <source>
        <dbReference type="ARBA" id="ARBA00023150"/>
    </source>
</evidence>
<evidence type="ECO:0000256" key="1">
    <source>
        <dbReference type="ARBA" id="ARBA00022490"/>
    </source>
</evidence>
<feature type="binding site" evidence="8">
    <location>
        <position position="49"/>
    </location>
    <ligand>
        <name>GTP</name>
        <dbReference type="ChEBI" id="CHEBI:37565"/>
    </ligand>
</feature>
<evidence type="ECO:0000256" key="2">
    <source>
        <dbReference type="ARBA" id="ARBA00022679"/>
    </source>
</evidence>
<evidence type="ECO:0000256" key="6">
    <source>
        <dbReference type="ARBA" id="ARBA00023134"/>
    </source>
</evidence>
<evidence type="ECO:0000313" key="11">
    <source>
        <dbReference type="Proteomes" id="UP000193963"/>
    </source>
</evidence>
<dbReference type="GO" id="GO:0005737">
    <property type="term" value="C:cytoplasm"/>
    <property type="evidence" value="ECO:0007669"/>
    <property type="project" value="UniProtKB-SubCell"/>
</dbReference>
<dbReference type="InterPro" id="IPR025877">
    <property type="entry name" value="MobA-like_NTP_Trfase"/>
</dbReference>
<feature type="binding site" evidence="8">
    <location>
        <position position="104"/>
    </location>
    <ligand>
        <name>Mg(2+)</name>
        <dbReference type="ChEBI" id="CHEBI:18420"/>
    </ligand>
</feature>
<dbReference type="InterPro" id="IPR013482">
    <property type="entry name" value="Molybde_CF_guanTrfase"/>
</dbReference>
<evidence type="ECO:0000256" key="8">
    <source>
        <dbReference type="HAMAP-Rule" id="MF_00316"/>
    </source>
</evidence>
<dbReference type="PANTHER" id="PTHR19136:SF81">
    <property type="entry name" value="MOLYBDENUM COFACTOR GUANYLYLTRANSFERASE"/>
    <property type="match status" value="1"/>
</dbReference>
<comment type="subunit">
    <text evidence="8">Monomer.</text>
</comment>
<feature type="binding site" evidence="8">
    <location>
        <position position="104"/>
    </location>
    <ligand>
        <name>GTP</name>
        <dbReference type="ChEBI" id="CHEBI:37565"/>
    </ligand>
</feature>
<comment type="subcellular location">
    <subcellularLocation>
        <location evidence="8">Cytoplasm</location>
    </subcellularLocation>
</comment>
<keyword evidence="5 8" id="KW-0460">Magnesium</keyword>
<comment type="cofactor">
    <cofactor evidence="8">
        <name>Mg(2+)</name>
        <dbReference type="ChEBI" id="CHEBI:18420"/>
    </cofactor>
</comment>
<dbReference type="HAMAP" id="MF_00316">
    <property type="entry name" value="MobA"/>
    <property type="match status" value="1"/>
</dbReference>
<sequence>MMRPGMILAGGLSRRMEGREKALLPLAGRPLLSHVIDRVEPQLSHLALNANGDPARLERFGLLIVPDHLPEGVPERPGPLAGVLAAMDWAAGLGAKRVFTLAGDQPFLPGDFVPRLLMAAEDHDGPVLAQSRDAAGEMRLHPTCALWPVALAEDLRGALQAGQRRMMGWAESRGARAVEFAAPGLDPFFNINTPEDLARAQALMDG</sequence>
<dbReference type="NCBIfam" id="TIGR02665">
    <property type="entry name" value="molyb_mobA"/>
    <property type="match status" value="1"/>
</dbReference>
<dbReference type="GO" id="GO:0046872">
    <property type="term" value="F:metal ion binding"/>
    <property type="evidence" value="ECO:0007669"/>
    <property type="project" value="UniProtKB-KW"/>
</dbReference>
<comment type="similarity">
    <text evidence="8">Belongs to the MobA family.</text>
</comment>
<dbReference type="PANTHER" id="PTHR19136">
    <property type="entry name" value="MOLYBDENUM COFACTOR GUANYLYLTRANSFERASE"/>
    <property type="match status" value="1"/>
</dbReference>
<feature type="binding site" evidence="8">
    <location>
        <position position="21"/>
    </location>
    <ligand>
        <name>GTP</name>
        <dbReference type="ChEBI" id="CHEBI:37565"/>
    </ligand>
</feature>
<dbReference type="EC" id="2.7.7.77" evidence="8"/>
<dbReference type="EMBL" id="FWFN01000001">
    <property type="protein sequence ID" value="SLN16964.1"/>
    <property type="molecule type" value="Genomic_DNA"/>
</dbReference>
<dbReference type="Proteomes" id="UP000193963">
    <property type="component" value="Unassembled WGS sequence"/>
</dbReference>
<keyword evidence="3 8" id="KW-0479">Metal-binding</keyword>
<keyword evidence="1 8" id="KW-0963">Cytoplasm</keyword>
<gene>
    <name evidence="8 10" type="primary">mobA</name>
    <name evidence="10" type="ORF">PSM7751_00512</name>
</gene>
<keyword evidence="7 8" id="KW-0501">Molybdenum cofactor biosynthesis</keyword>
<accession>A0A1X6YCI7</accession>
<keyword evidence="11" id="KW-1185">Reference proteome</keyword>
<comment type="domain">
    <text evidence="8">The N-terminal domain determines nucleotide recognition and specific binding, while the C-terminal domain determines the specific binding to the target protein.</text>
</comment>